<reference evidence="18 19" key="1">
    <citation type="submission" date="2023-03" db="EMBL/GenBank/DDBJ databases">
        <title>Isolation and description of six Streptomyces strains from soil environments, able to metabolize different microbial glucans.</title>
        <authorList>
            <person name="Widen T."/>
            <person name="Larsbrink J."/>
        </authorList>
    </citation>
    <scope>NUCLEOTIDE SEQUENCE [LARGE SCALE GENOMIC DNA]</scope>
    <source>
        <strain evidence="18 19">Mut1</strain>
    </source>
</reference>
<evidence type="ECO:0000256" key="11">
    <source>
        <dbReference type="ARBA" id="ARBA00048212"/>
    </source>
</evidence>
<dbReference type="InterPro" id="IPR001544">
    <property type="entry name" value="Aminotrans_IV"/>
</dbReference>
<sequence>MTESAVEPEAGHAPPQPAAPTRFAFGETFTGHMVTAAWTVDGGWEPDTLRPRAPLAMDPAMVGLHYGQVVFEGLKAHRQADGTLGVFRPEDHARRFQRSARRLAMPELPVGTFLRAADDLVRADAGLLPDDPALSLYLRPVLYASEPVLALRPAREYRFLMIAFLTGGFFADRPDPVSVWVARDQSRAAPGGTGDIKCAGNYAPGYPAQQRAALAGCHQVIWLDAAERHWVEEMGGMNVFFVRGTGARRRLVTPPRTGTILPGITRDSVFALGRRLGLDTAEERLSADEWRRACRSGDLTEAFACGTGAGVTPIGTVHDGDDRWDVADGGPGRVTLAVREALAAAQQGRTPHLAHWIRRVPGTARTH</sequence>
<keyword evidence="8 16" id="KW-0808">Transferase</keyword>
<dbReference type="InterPro" id="IPR043131">
    <property type="entry name" value="BCAT-like_N"/>
</dbReference>
<comment type="catalytic activity">
    <reaction evidence="11 16">
        <text>L-valine + 2-oxoglutarate = 3-methyl-2-oxobutanoate + L-glutamate</text>
        <dbReference type="Rhea" id="RHEA:24813"/>
        <dbReference type="ChEBI" id="CHEBI:11851"/>
        <dbReference type="ChEBI" id="CHEBI:16810"/>
        <dbReference type="ChEBI" id="CHEBI:29985"/>
        <dbReference type="ChEBI" id="CHEBI:57762"/>
        <dbReference type="EC" id="2.6.1.42"/>
    </reaction>
</comment>
<evidence type="ECO:0000256" key="16">
    <source>
        <dbReference type="RuleBase" id="RU004517"/>
    </source>
</evidence>
<dbReference type="InterPro" id="IPR018300">
    <property type="entry name" value="Aminotrans_IV_CS"/>
</dbReference>
<evidence type="ECO:0000256" key="7">
    <source>
        <dbReference type="ARBA" id="ARBA00022605"/>
    </source>
</evidence>
<dbReference type="NCBIfam" id="NF009897">
    <property type="entry name" value="PRK13357.1"/>
    <property type="match status" value="1"/>
</dbReference>
<evidence type="ECO:0000313" key="18">
    <source>
        <dbReference type="EMBL" id="WLQ32277.1"/>
    </source>
</evidence>
<comment type="catalytic activity">
    <reaction evidence="13 16">
        <text>L-leucine + 2-oxoglutarate = 4-methyl-2-oxopentanoate + L-glutamate</text>
        <dbReference type="Rhea" id="RHEA:18321"/>
        <dbReference type="ChEBI" id="CHEBI:16810"/>
        <dbReference type="ChEBI" id="CHEBI:17865"/>
        <dbReference type="ChEBI" id="CHEBI:29985"/>
        <dbReference type="ChEBI" id="CHEBI:57427"/>
        <dbReference type="EC" id="2.6.1.42"/>
    </reaction>
</comment>
<keyword evidence="10 16" id="KW-0100">Branched-chain amino acid biosynthesis</keyword>
<comment type="pathway">
    <text evidence="3">Amino-acid biosynthesis; L-valine biosynthesis; L-valine from pyruvate: step 4/4.</text>
</comment>
<evidence type="ECO:0000256" key="2">
    <source>
        <dbReference type="ARBA" id="ARBA00004824"/>
    </source>
</evidence>
<dbReference type="EC" id="2.6.1.42" evidence="16"/>
<keyword evidence="19" id="KW-1185">Reference proteome</keyword>
<feature type="region of interest" description="Disordered" evidence="17">
    <location>
        <begin position="1"/>
        <end position="20"/>
    </location>
</feature>
<evidence type="ECO:0000256" key="5">
    <source>
        <dbReference type="ARBA" id="ARBA00009320"/>
    </source>
</evidence>
<protein>
    <recommendedName>
        <fullName evidence="16">Branched-chain-amino-acid aminotransferase</fullName>
        <ecNumber evidence="16">2.6.1.42</ecNumber>
    </recommendedName>
</protein>
<comment type="pathway">
    <text evidence="4">Amino-acid biosynthesis; L-leucine biosynthesis; L-leucine from 3-methyl-2-oxobutanoate: step 4/4.</text>
</comment>
<gene>
    <name evidence="18" type="ORF">P8A18_01910</name>
</gene>
<keyword evidence="9 15" id="KW-0663">Pyridoxal phosphate</keyword>
<comment type="catalytic activity">
    <reaction evidence="12 16">
        <text>L-isoleucine + 2-oxoglutarate = (S)-3-methyl-2-oxopentanoate + L-glutamate</text>
        <dbReference type="Rhea" id="RHEA:24801"/>
        <dbReference type="ChEBI" id="CHEBI:16810"/>
        <dbReference type="ChEBI" id="CHEBI:29985"/>
        <dbReference type="ChEBI" id="CHEBI:35146"/>
        <dbReference type="ChEBI" id="CHEBI:58045"/>
        <dbReference type="EC" id="2.6.1.42"/>
    </reaction>
</comment>
<dbReference type="InterPro" id="IPR005786">
    <property type="entry name" value="B_amino_transII"/>
</dbReference>
<dbReference type="InterPro" id="IPR036038">
    <property type="entry name" value="Aminotransferase-like"/>
</dbReference>
<dbReference type="Pfam" id="PF01063">
    <property type="entry name" value="Aminotran_4"/>
    <property type="match status" value="1"/>
</dbReference>
<accession>A0ABY9HDT7</accession>
<evidence type="ECO:0000256" key="14">
    <source>
        <dbReference type="RuleBase" id="RU004106"/>
    </source>
</evidence>
<dbReference type="InterPro" id="IPR033939">
    <property type="entry name" value="BCAT_family"/>
</dbReference>
<dbReference type="Gene3D" id="3.20.10.10">
    <property type="entry name" value="D-amino Acid Aminotransferase, subunit A, domain 2"/>
    <property type="match status" value="1"/>
</dbReference>
<comment type="similarity">
    <text evidence="5 14">Belongs to the class-IV pyridoxal-phosphate-dependent aminotransferase family.</text>
</comment>
<keyword evidence="7 16" id="KW-0028">Amino-acid biosynthesis</keyword>
<keyword evidence="6 16" id="KW-0032">Aminotransferase</keyword>
<dbReference type="InterPro" id="IPR043132">
    <property type="entry name" value="BCAT-like_C"/>
</dbReference>
<evidence type="ECO:0000256" key="8">
    <source>
        <dbReference type="ARBA" id="ARBA00022679"/>
    </source>
</evidence>
<proteinExistence type="inferred from homology"/>
<dbReference type="EMBL" id="CP120997">
    <property type="protein sequence ID" value="WLQ32277.1"/>
    <property type="molecule type" value="Genomic_DNA"/>
</dbReference>
<evidence type="ECO:0000256" key="1">
    <source>
        <dbReference type="ARBA" id="ARBA00001933"/>
    </source>
</evidence>
<evidence type="ECO:0000256" key="9">
    <source>
        <dbReference type="ARBA" id="ARBA00022898"/>
    </source>
</evidence>
<comment type="cofactor">
    <cofactor evidence="1 15">
        <name>pyridoxal 5'-phosphate</name>
        <dbReference type="ChEBI" id="CHEBI:597326"/>
    </cofactor>
</comment>
<dbReference type="Proteomes" id="UP001239522">
    <property type="component" value="Chromosome"/>
</dbReference>
<organism evidence="18 19">
    <name type="scientific">Streptomyces castrisilvae</name>
    <dbReference type="NCBI Taxonomy" id="3033811"/>
    <lineage>
        <taxon>Bacteria</taxon>
        <taxon>Bacillati</taxon>
        <taxon>Actinomycetota</taxon>
        <taxon>Actinomycetes</taxon>
        <taxon>Kitasatosporales</taxon>
        <taxon>Streptomycetaceae</taxon>
        <taxon>Streptomyces</taxon>
    </lineage>
</organism>
<dbReference type="PIRSF" id="PIRSF006468">
    <property type="entry name" value="BCAT1"/>
    <property type="match status" value="1"/>
</dbReference>
<evidence type="ECO:0000256" key="12">
    <source>
        <dbReference type="ARBA" id="ARBA00048798"/>
    </source>
</evidence>
<evidence type="ECO:0000256" key="17">
    <source>
        <dbReference type="SAM" id="MobiDB-lite"/>
    </source>
</evidence>
<dbReference type="GO" id="GO:0004084">
    <property type="term" value="F:branched-chain-amino-acid transaminase activity"/>
    <property type="evidence" value="ECO:0007669"/>
    <property type="project" value="UniProtKB-EC"/>
</dbReference>
<evidence type="ECO:0000256" key="4">
    <source>
        <dbReference type="ARBA" id="ARBA00005072"/>
    </source>
</evidence>
<dbReference type="NCBIfam" id="TIGR01123">
    <property type="entry name" value="ilvE_II"/>
    <property type="match status" value="1"/>
</dbReference>
<evidence type="ECO:0000256" key="3">
    <source>
        <dbReference type="ARBA" id="ARBA00004931"/>
    </source>
</evidence>
<comment type="pathway">
    <text evidence="2">Amino-acid biosynthesis; L-isoleucine biosynthesis; L-isoleucine from 2-oxobutanoate: step 4/4.</text>
</comment>
<evidence type="ECO:0000256" key="6">
    <source>
        <dbReference type="ARBA" id="ARBA00022576"/>
    </source>
</evidence>
<evidence type="ECO:0000256" key="13">
    <source>
        <dbReference type="ARBA" id="ARBA00049229"/>
    </source>
</evidence>
<dbReference type="PROSITE" id="PS00770">
    <property type="entry name" value="AA_TRANSFER_CLASS_4"/>
    <property type="match status" value="1"/>
</dbReference>
<dbReference type="SUPFAM" id="SSF56752">
    <property type="entry name" value="D-aminoacid aminotransferase-like PLP-dependent enzymes"/>
    <property type="match status" value="1"/>
</dbReference>
<evidence type="ECO:0000256" key="10">
    <source>
        <dbReference type="ARBA" id="ARBA00023304"/>
    </source>
</evidence>
<evidence type="ECO:0000313" key="19">
    <source>
        <dbReference type="Proteomes" id="UP001239522"/>
    </source>
</evidence>
<dbReference type="RefSeq" id="WP_306051150.1">
    <property type="nucleotide sequence ID" value="NZ_CP120997.1"/>
</dbReference>
<dbReference type="Gene3D" id="3.30.470.10">
    <property type="match status" value="1"/>
</dbReference>
<dbReference type="PANTHER" id="PTHR11825">
    <property type="entry name" value="SUBGROUP IIII AMINOTRANSFERASE"/>
    <property type="match status" value="1"/>
</dbReference>
<evidence type="ECO:0000256" key="15">
    <source>
        <dbReference type="RuleBase" id="RU004516"/>
    </source>
</evidence>
<dbReference type="PANTHER" id="PTHR11825:SF44">
    <property type="entry name" value="BRANCHED-CHAIN-AMINO-ACID AMINOTRANSFERASE"/>
    <property type="match status" value="1"/>
</dbReference>
<dbReference type="CDD" id="cd01557">
    <property type="entry name" value="BCAT_beta_family"/>
    <property type="match status" value="1"/>
</dbReference>
<name>A0ABY9HDT7_9ACTN</name>